<dbReference type="RefSeq" id="WP_345594328.1">
    <property type="nucleotide sequence ID" value="NZ_BAABJG010000055.1"/>
</dbReference>
<dbReference type="SUPFAM" id="SSF46689">
    <property type="entry name" value="Homeodomain-like"/>
    <property type="match status" value="2"/>
</dbReference>
<dbReference type="Gene3D" id="2.60.120.10">
    <property type="entry name" value="Jelly Rolls"/>
    <property type="match status" value="1"/>
</dbReference>
<dbReference type="Proteomes" id="UP001597180">
    <property type="component" value="Unassembled WGS sequence"/>
</dbReference>
<dbReference type="InterPro" id="IPR009057">
    <property type="entry name" value="Homeodomain-like_sf"/>
</dbReference>
<dbReference type="InterPro" id="IPR003313">
    <property type="entry name" value="AraC-bd"/>
</dbReference>
<dbReference type="SUPFAM" id="SSF51215">
    <property type="entry name" value="Regulatory protein AraC"/>
    <property type="match status" value="1"/>
</dbReference>
<evidence type="ECO:0000256" key="1">
    <source>
        <dbReference type="ARBA" id="ARBA00023015"/>
    </source>
</evidence>
<keyword evidence="6" id="KW-1185">Reference proteome</keyword>
<dbReference type="InterPro" id="IPR020449">
    <property type="entry name" value="Tscrpt_reg_AraC-type_HTH"/>
</dbReference>
<protein>
    <submittedName>
        <fullName evidence="5">AraC family transcriptional regulator</fullName>
    </submittedName>
</protein>
<keyword evidence="2" id="KW-0238">DNA-binding</keyword>
<dbReference type="PROSITE" id="PS00041">
    <property type="entry name" value="HTH_ARAC_FAMILY_1"/>
    <property type="match status" value="1"/>
</dbReference>
<dbReference type="Pfam" id="PF12833">
    <property type="entry name" value="HTH_18"/>
    <property type="match status" value="1"/>
</dbReference>
<evidence type="ECO:0000256" key="3">
    <source>
        <dbReference type="ARBA" id="ARBA00023163"/>
    </source>
</evidence>
<dbReference type="InterPro" id="IPR018062">
    <property type="entry name" value="HTH_AraC-typ_CS"/>
</dbReference>
<proteinExistence type="predicted"/>
<evidence type="ECO:0000259" key="4">
    <source>
        <dbReference type="PROSITE" id="PS01124"/>
    </source>
</evidence>
<dbReference type="InterPro" id="IPR014710">
    <property type="entry name" value="RmlC-like_jellyroll"/>
</dbReference>
<reference evidence="6" key="1">
    <citation type="journal article" date="2019" name="Int. J. Syst. Evol. Microbiol.">
        <title>The Global Catalogue of Microorganisms (GCM) 10K type strain sequencing project: providing services to taxonomists for standard genome sequencing and annotation.</title>
        <authorList>
            <consortium name="The Broad Institute Genomics Platform"/>
            <consortium name="The Broad Institute Genome Sequencing Center for Infectious Disease"/>
            <person name="Wu L."/>
            <person name="Ma J."/>
        </authorList>
    </citation>
    <scope>NUCLEOTIDE SEQUENCE [LARGE SCALE GENOMIC DNA]</scope>
    <source>
        <strain evidence="6">CCUG 53270</strain>
    </source>
</reference>
<evidence type="ECO:0000313" key="5">
    <source>
        <dbReference type="EMBL" id="MFD1219955.1"/>
    </source>
</evidence>
<dbReference type="EMBL" id="JBHTLU010000012">
    <property type="protein sequence ID" value="MFD1219955.1"/>
    <property type="molecule type" value="Genomic_DNA"/>
</dbReference>
<dbReference type="PANTHER" id="PTHR43280:SF28">
    <property type="entry name" value="HTH-TYPE TRANSCRIPTIONAL ACTIVATOR RHAS"/>
    <property type="match status" value="1"/>
</dbReference>
<organism evidence="5 6">
    <name type="scientific">Paenibacillus vulneris</name>
    <dbReference type="NCBI Taxonomy" id="1133364"/>
    <lineage>
        <taxon>Bacteria</taxon>
        <taxon>Bacillati</taxon>
        <taxon>Bacillota</taxon>
        <taxon>Bacilli</taxon>
        <taxon>Bacillales</taxon>
        <taxon>Paenibacillaceae</taxon>
        <taxon>Paenibacillus</taxon>
    </lineage>
</organism>
<keyword evidence="3" id="KW-0804">Transcription</keyword>
<dbReference type="Pfam" id="PF02311">
    <property type="entry name" value="AraC_binding"/>
    <property type="match status" value="1"/>
</dbReference>
<keyword evidence="1" id="KW-0805">Transcription regulation</keyword>
<feature type="domain" description="HTH araC/xylS-type" evidence="4">
    <location>
        <begin position="179"/>
        <end position="277"/>
    </location>
</feature>
<evidence type="ECO:0000313" key="6">
    <source>
        <dbReference type="Proteomes" id="UP001597180"/>
    </source>
</evidence>
<dbReference type="Gene3D" id="1.10.10.60">
    <property type="entry name" value="Homeodomain-like"/>
    <property type="match status" value="2"/>
</dbReference>
<dbReference type="PANTHER" id="PTHR43280">
    <property type="entry name" value="ARAC-FAMILY TRANSCRIPTIONAL REGULATOR"/>
    <property type="match status" value="1"/>
</dbReference>
<dbReference type="InterPro" id="IPR018060">
    <property type="entry name" value="HTH_AraC"/>
</dbReference>
<sequence>MVLNMPKSVTRLLRHRLSSLRLDLIHAKYTDCPPDWIRRDFIPEYNKFYYIVDGCGSITVGGQTFLPEPGQLFFAPADVMQSFSVTNGPPYQMYWCHFTSNIAMGQLFQTFGLPNIVTIQDSGLLLKHFGQMMTNRGSQWPTSSLKIQSALFEILALFIDTALSDKNLTLPGLADSKLIDTIHYIDQNLSKEFTVDELSEIAHFHPNYFIRFFKMHLGVPPMRYIHERRLERAKELLSSTEMKISEIANMTGFYEASHFSTAFKKYTGTSPSAYRNR</sequence>
<name>A0ABW3UK87_9BACL</name>
<comment type="caution">
    <text evidence="5">The sequence shown here is derived from an EMBL/GenBank/DDBJ whole genome shotgun (WGS) entry which is preliminary data.</text>
</comment>
<dbReference type="SMART" id="SM00342">
    <property type="entry name" value="HTH_ARAC"/>
    <property type="match status" value="1"/>
</dbReference>
<dbReference type="InterPro" id="IPR037923">
    <property type="entry name" value="HTH-like"/>
</dbReference>
<evidence type="ECO:0000256" key="2">
    <source>
        <dbReference type="ARBA" id="ARBA00023125"/>
    </source>
</evidence>
<accession>A0ABW3UK87</accession>
<dbReference type="PROSITE" id="PS01124">
    <property type="entry name" value="HTH_ARAC_FAMILY_2"/>
    <property type="match status" value="1"/>
</dbReference>
<dbReference type="PRINTS" id="PR00032">
    <property type="entry name" value="HTHARAC"/>
</dbReference>
<gene>
    <name evidence="5" type="ORF">ACFQ4B_07485</name>
</gene>